<name>A0ABS0GNB9_9ACTN</name>
<proteinExistence type="inferred from homology"/>
<evidence type="ECO:0000256" key="7">
    <source>
        <dbReference type="SAM" id="Phobius"/>
    </source>
</evidence>
<evidence type="ECO:0000259" key="8">
    <source>
        <dbReference type="Pfam" id="PF01435"/>
    </source>
</evidence>
<comment type="similarity">
    <text evidence="6">Belongs to the peptidase M48 family.</text>
</comment>
<dbReference type="RefSeq" id="WP_196199203.1">
    <property type="nucleotide sequence ID" value="NZ_JADPUN010000029.1"/>
</dbReference>
<keyword evidence="3 6" id="KW-0378">Hydrolase</keyword>
<feature type="transmembrane region" description="Helical" evidence="7">
    <location>
        <begin position="267"/>
        <end position="286"/>
    </location>
</feature>
<keyword evidence="4 6" id="KW-0862">Zinc</keyword>
<dbReference type="InterPro" id="IPR001915">
    <property type="entry name" value="Peptidase_M48"/>
</dbReference>
<evidence type="ECO:0000256" key="1">
    <source>
        <dbReference type="ARBA" id="ARBA00022670"/>
    </source>
</evidence>
<sequence length="302" mass="32428">MFDHFVWSVIVVPPLIVVTMRLLADRLPPSTAAVVMAWSAAGVAAASMVNLILFTLTAIAEVPAVGRMFGWSWRVVVDDTAQVAWVPWLSAVLLVVATVSVGLRWRGHRRALRLSHVELPDGGTLVMLPDATPQAFAVPGRPGHVVVTTGMRQLLTDRQFDALLAHENAHLTAGHHRLIRLAELAAATHPALWWVARSVDYLVERAADEQAAVEIGSRRTVAHAIGTAALATTGSRDLRAGLHAAASGGVVPRRVAELLRPPARRRWSGLGALPVSLALASVVWTGEAIYDFFELLNAARPG</sequence>
<keyword evidence="2" id="KW-0479">Metal-binding</keyword>
<evidence type="ECO:0000256" key="6">
    <source>
        <dbReference type="RuleBase" id="RU003983"/>
    </source>
</evidence>
<keyword evidence="5 6" id="KW-0482">Metalloprotease</keyword>
<dbReference type="InterPro" id="IPR052173">
    <property type="entry name" value="Beta-lactam_resp_regulator"/>
</dbReference>
<evidence type="ECO:0000256" key="5">
    <source>
        <dbReference type="ARBA" id="ARBA00023049"/>
    </source>
</evidence>
<gene>
    <name evidence="9" type="ORF">I0C86_00790</name>
</gene>
<organism evidence="9 10">
    <name type="scientific">Plantactinospora alkalitolerans</name>
    <dbReference type="NCBI Taxonomy" id="2789879"/>
    <lineage>
        <taxon>Bacteria</taxon>
        <taxon>Bacillati</taxon>
        <taxon>Actinomycetota</taxon>
        <taxon>Actinomycetes</taxon>
        <taxon>Micromonosporales</taxon>
        <taxon>Micromonosporaceae</taxon>
        <taxon>Plantactinospora</taxon>
    </lineage>
</organism>
<evidence type="ECO:0000313" key="10">
    <source>
        <dbReference type="Proteomes" id="UP000638560"/>
    </source>
</evidence>
<evidence type="ECO:0000256" key="3">
    <source>
        <dbReference type="ARBA" id="ARBA00022801"/>
    </source>
</evidence>
<keyword evidence="7" id="KW-0812">Transmembrane</keyword>
<feature type="transmembrane region" description="Helical" evidence="7">
    <location>
        <begin position="80"/>
        <end position="103"/>
    </location>
</feature>
<comment type="cofactor">
    <cofactor evidence="6">
        <name>Zn(2+)</name>
        <dbReference type="ChEBI" id="CHEBI:29105"/>
    </cofactor>
    <text evidence="6">Binds 1 zinc ion per subunit.</text>
</comment>
<dbReference type="Proteomes" id="UP000638560">
    <property type="component" value="Unassembled WGS sequence"/>
</dbReference>
<feature type="transmembrane region" description="Helical" evidence="7">
    <location>
        <begin position="36"/>
        <end position="60"/>
    </location>
</feature>
<dbReference type="PANTHER" id="PTHR34978">
    <property type="entry name" value="POSSIBLE SENSOR-TRANSDUCER PROTEIN BLAR"/>
    <property type="match status" value="1"/>
</dbReference>
<feature type="domain" description="Peptidase M48" evidence="8">
    <location>
        <begin position="124"/>
        <end position="181"/>
    </location>
</feature>
<accession>A0ABS0GNB9</accession>
<dbReference type="PANTHER" id="PTHR34978:SF3">
    <property type="entry name" value="SLR0241 PROTEIN"/>
    <property type="match status" value="1"/>
</dbReference>
<keyword evidence="10" id="KW-1185">Reference proteome</keyword>
<keyword evidence="1 6" id="KW-0645">Protease</keyword>
<feature type="transmembrane region" description="Helical" evidence="7">
    <location>
        <begin position="6"/>
        <end position="24"/>
    </location>
</feature>
<dbReference type="Pfam" id="PF01435">
    <property type="entry name" value="Peptidase_M48"/>
    <property type="match status" value="1"/>
</dbReference>
<protein>
    <submittedName>
        <fullName evidence="9">M56 family metallopeptidase</fullName>
    </submittedName>
</protein>
<evidence type="ECO:0000256" key="2">
    <source>
        <dbReference type="ARBA" id="ARBA00022723"/>
    </source>
</evidence>
<evidence type="ECO:0000313" key="9">
    <source>
        <dbReference type="EMBL" id="MBF9127539.1"/>
    </source>
</evidence>
<dbReference type="CDD" id="cd07326">
    <property type="entry name" value="M56_BlaR1_MecR1_like"/>
    <property type="match status" value="1"/>
</dbReference>
<keyword evidence="7" id="KW-1133">Transmembrane helix</keyword>
<keyword evidence="7" id="KW-0472">Membrane</keyword>
<evidence type="ECO:0000256" key="4">
    <source>
        <dbReference type="ARBA" id="ARBA00022833"/>
    </source>
</evidence>
<dbReference type="EMBL" id="JADPUN010000029">
    <property type="protein sequence ID" value="MBF9127539.1"/>
    <property type="molecule type" value="Genomic_DNA"/>
</dbReference>
<dbReference type="Gene3D" id="3.30.2010.10">
    <property type="entry name" value="Metalloproteases ('zincins'), catalytic domain"/>
    <property type="match status" value="1"/>
</dbReference>
<reference evidence="9 10" key="1">
    <citation type="submission" date="2020-11" db="EMBL/GenBank/DDBJ databases">
        <title>A novel isolate from a Black sea contaminated sediment with potential to produce alkanes: Plantactinospora alkalitolerans sp. nov.</title>
        <authorList>
            <person name="Carro L."/>
            <person name="Veyisoglu A."/>
            <person name="Guven K."/>
            <person name="Schumann P."/>
            <person name="Klenk H.-P."/>
            <person name="Sahin N."/>
        </authorList>
    </citation>
    <scope>NUCLEOTIDE SEQUENCE [LARGE SCALE GENOMIC DNA]</scope>
    <source>
        <strain evidence="9 10">S1510</strain>
    </source>
</reference>
<comment type="caution">
    <text evidence="9">The sequence shown here is derived from an EMBL/GenBank/DDBJ whole genome shotgun (WGS) entry which is preliminary data.</text>
</comment>